<sequence length="208" mass="21328">MKHSLLARARVPALALAVVVPLAACAADDGGGHDMAGMSGGSSSPSATAPGDPSEAAVNDADVMFAQMMVPHHEQAVEMSDTLLAKDGVGPELVDLAQQIKAAQGPEIETLTGWLADWGADPAPGGTTGHGMGGMMSAEDMQALDDATGADAERLFLEQMVEHHEGAVEMARAEVADGADAGAVEMARSVVDAQTDEIRLMQELLASR</sequence>
<evidence type="ECO:0000313" key="4">
    <source>
        <dbReference type="EMBL" id="SKC60849.1"/>
    </source>
</evidence>
<dbReference type="EMBL" id="FUZQ01000003">
    <property type="protein sequence ID" value="SKC60849.1"/>
    <property type="molecule type" value="Genomic_DNA"/>
</dbReference>
<keyword evidence="5" id="KW-1185">Reference proteome</keyword>
<dbReference type="Pfam" id="PF03713">
    <property type="entry name" value="DUF305"/>
    <property type="match status" value="1"/>
</dbReference>
<dbReference type="InterPro" id="IPR012347">
    <property type="entry name" value="Ferritin-like"/>
</dbReference>
<feature type="domain" description="DUF305" evidence="3">
    <location>
        <begin position="62"/>
        <end position="205"/>
    </location>
</feature>
<name>A0A1T5KBG5_9MICO</name>
<feature type="chain" id="PRO_5012730409" evidence="2">
    <location>
        <begin position="27"/>
        <end position="208"/>
    </location>
</feature>
<accession>A0A1T5KBG5</accession>
<evidence type="ECO:0000313" key="5">
    <source>
        <dbReference type="Proteomes" id="UP000189777"/>
    </source>
</evidence>
<feature type="compositionally biased region" description="Low complexity" evidence="1">
    <location>
        <begin position="35"/>
        <end position="54"/>
    </location>
</feature>
<evidence type="ECO:0000259" key="3">
    <source>
        <dbReference type="Pfam" id="PF03713"/>
    </source>
</evidence>
<feature type="region of interest" description="Disordered" evidence="1">
    <location>
        <begin position="35"/>
        <end position="56"/>
    </location>
</feature>
<organism evidence="4 5">
    <name type="scientific">Krasilnikoviella flava</name>
    <dbReference type="NCBI Taxonomy" id="526729"/>
    <lineage>
        <taxon>Bacteria</taxon>
        <taxon>Bacillati</taxon>
        <taxon>Actinomycetota</taxon>
        <taxon>Actinomycetes</taxon>
        <taxon>Micrococcales</taxon>
        <taxon>Promicromonosporaceae</taxon>
        <taxon>Krasilnikoviella</taxon>
    </lineage>
</organism>
<dbReference type="STRING" id="526729.SAMN04324258_2012"/>
<keyword evidence="2" id="KW-0732">Signal</keyword>
<evidence type="ECO:0000256" key="2">
    <source>
        <dbReference type="SAM" id="SignalP"/>
    </source>
</evidence>
<evidence type="ECO:0000256" key="1">
    <source>
        <dbReference type="SAM" id="MobiDB-lite"/>
    </source>
</evidence>
<dbReference type="OrthoDB" id="26872at2"/>
<dbReference type="Proteomes" id="UP000189777">
    <property type="component" value="Unassembled WGS sequence"/>
</dbReference>
<gene>
    <name evidence="4" type="ORF">SAMN04324258_2012</name>
</gene>
<dbReference type="InterPro" id="IPR005183">
    <property type="entry name" value="DUF305_CopM-like"/>
</dbReference>
<dbReference type="RefSeq" id="WP_079574009.1">
    <property type="nucleotide sequence ID" value="NZ_FUZQ01000003.1"/>
</dbReference>
<reference evidence="4 5" key="1">
    <citation type="submission" date="2017-02" db="EMBL/GenBank/DDBJ databases">
        <authorList>
            <person name="Peterson S.W."/>
        </authorList>
    </citation>
    <scope>NUCLEOTIDE SEQUENCE [LARGE SCALE GENOMIC DNA]</scope>
    <source>
        <strain evidence="4 5">DSM 21481</strain>
    </source>
</reference>
<dbReference type="Gene3D" id="1.20.1260.10">
    <property type="match status" value="1"/>
</dbReference>
<proteinExistence type="predicted"/>
<feature type="signal peptide" evidence="2">
    <location>
        <begin position="1"/>
        <end position="26"/>
    </location>
</feature>
<protein>
    <submittedName>
        <fullName evidence="4">Uncharacterized conserved protein, DUF305 family</fullName>
    </submittedName>
</protein>
<dbReference type="AlphaFoldDB" id="A0A1T5KBG5"/>
<dbReference type="PANTHER" id="PTHR36933">
    <property type="entry name" value="SLL0788 PROTEIN"/>
    <property type="match status" value="1"/>
</dbReference>
<dbReference type="PANTHER" id="PTHR36933:SF1">
    <property type="entry name" value="SLL0788 PROTEIN"/>
    <property type="match status" value="1"/>
</dbReference>